<reference evidence="3 4" key="1">
    <citation type="submission" date="2024-02" db="EMBL/GenBank/DDBJ databases">
        <authorList>
            <person name="Vignale AGUSTIN F."/>
            <person name="Sosa J E."/>
            <person name="Modenutti C."/>
        </authorList>
    </citation>
    <scope>NUCLEOTIDE SEQUENCE [LARGE SCALE GENOMIC DNA]</scope>
</reference>
<dbReference type="InterPro" id="IPR041567">
    <property type="entry name" value="COI1_F-box"/>
</dbReference>
<dbReference type="InterPro" id="IPR006553">
    <property type="entry name" value="Leu-rich_rpt_Cys-con_subtyp"/>
</dbReference>
<dbReference type="AlphaFoldDB" id="A0ABC8V539"/>
<feature type="domain" description="F-box/LRR-repeat protein 15-like leucin rich repeat" evidence="2">
    <location>
        <begin position="196"/>
        <end position="301"/>
    </location>
</feature>
<dbReference type="Pfam" id="PF13516">
    <property type="entry name" value="LRR_6"/>
    <property type="match status" value="1"/>
</dbReference>
<dbReference type="PANTHER" id="PTHR13318:SF105">
    <property type="entry name" value="F-BOX_LRR-REPEAT PROTEIN 3"/>
    <property type="match status" value="1"/>
</dbReference>
<dbReference type="Pfam" id="PF25372">
    <property type="entry name" value="DUF7885"/>
    <property type="match status" value="1"/>
</dbReference>
<dbReference type="InterPro" id="IPR001611">
    <property type="entry name" value="Leu-rich_rpt"/>
</dbReference>
<proteinExistence type="predicted"/>
<evidence type="ECO:0000313" key="3">
    <source>
        <dbReference type="EMBL" id="CAK9188460.1"/>
    </source>
</evidence>
<evidence type="ECO:0000313" key="4">
    <source>
        <dbReference type="Proteomes" id="UP001642360"/>
    </source>
</evidence>
<dbReference type="Proteomes" id="UP001642360">
    <property type="component" value="Unassembled WGS sequence"/>
</dbReference>
<dbReference type="Gene3D" id="1.20.1280.50">
    <property type="match status" value="1"/>
</dbReference>
<dbReference type="SMART" id="SM00367">
    <property type="entry name" value="LRR_CC"/>
    <property type="match status" value="6"/>
</dbReference>
<dbReference type="CDD" id="cd22159">
    <property type="entry name" value="F-box_AtTIR1-like"/>
    <property type="match status" value="1"/>
</dbReference>
<gene>
    <name evidence="3" type="ORF">ILEXP_LOCUS59146</name>
</gene>
<organism evidence="3 4">
    <name type="scientific">Ilex paraguariensis</name>
    <name type="common">yerba mate</name>
    <dbReference type="NCBI Taxonomy" id="185542"/>
    <lineage>
        <taxon>Eukaryota</taxon>
        <taxon>Viridiplantae</taxon>
        <taxon>Streptophyta</taxon>
        <taxon>Embryophyta</taxon>
        <taxon>Tracheophyta</taxon>
        <taxon>Spermatophyta</taxon>
        <taxon>Magnoliopsida</taxon>
        <taxon>eudicotyledons</taxon>
        <taxon>Gunneridae</taxon>
        <taxon>Pentapetalae</taxon>
        <taxon>asterids</taxon>
        <taxon>campanulids</taxon>
        <taxon>Aquifoliales</taxon>
        <taxon>Aquifoliaceae</taxon>
        <taxon>Ilex</taxon>
    </lineage>
</organism>
<dbReference type="SUPFAM" id="SSF52047">
    <property type="entry name" value="RNI-like"/>
    <property type="match status" value="1"/>
</dbReference>
<dbReference type="Pfam" id="PF18511">
    <property type="entry name" value="F-box_5"/>
    <property type="match status" value="1"/>
</dbReference>
<name>A0ABC8V539_9AQUA</name>
<sequence length="438" mass="49023">MTCGKGLTADELHPANVTRLFCKSRCRQSFCSLTFCDEGLLSHKDKTFDRSEFHQLGEIGVFGPLPREHNWVMEILGDDNILALIFQWVDDPDHRKSFSLVCKQWLMVEGFTRLSLRVFEPHLLSTFLPRFPNLLLFQSSEVISSFYIEFVARTCPKLEVLDINYKEKNDDCDECEDNLLGLVDVDDNGICAIAMCCSNLSKVFLRRRSRIGNVGVVSLVNLLHNLTILDLGWCSGITDEALEAIGVAANSLITLNLQGCCLITDVGLASLTKGSLSRTLKKLVIADCDRITDVGVLHLKQMYCLEQLNLEECGSKVTDTGGMAISEIETLKRLKLSWLMNITDVTLIALAQNCQNLVLLDLKGCEFVTGNGIRAFMGHEALEMLVLVGCDNVVGDDLEQIVLGCRTLRYIALDKRLRSWIPLTMQQKISKSCSLDWK</sequence>
<feature type="domain" description="COI1 F-box" evidence="1">
    <location>
        <begin position="79"/>
        <end position="113"/>
    </location>
</feature>
<accession>A0ABC8V539</accession>
<comment type="caution">
    <text evidence="3">The sequence shown here is derived from an EMBL/GenBank/DDBJ whole genome shotgun (WGS) entry which is preliminary data.</text>
</comment>
<dbReference type="InterPro" id="IPR032675">
    <property type="entry name" value="LRR_dom_sf"/>
</dbReference>
<dbReference type="Gene3D" id="3.80.10.10">
    <property type="entry name" value="Ribonuclease Inhibitor"/>
    <property type="match status" value="2"/>
</dbReference>
<dbReference type="EMBL" id="CAUOFW020010490">
    <property type="protein sequence ID" value="CAK9188460.1"/>
    <property type="molecule type" value="Genomic_DNA"/>
</dbReference>
<keyword evidence="4" id="KW-1185">Reference proteome</keyword>
<dbReference type="InterPro" id="IPR057207">
    <property type="entry name" value="FBXL15_LRR"/>
</dbReference>
<dbReference type="PANTHER" id="PTHR13318">
    <property type="entry name" value="PARTNER OF PAIRED, ISOFORM B-RELATED"/>
    <property type="match status" value="1"/>
</dbReference>
<protein>
    <submittedName>
        <fullName evidence="3">Uncharacterized protein</fullName>
    </submittedName>
</protein>
<evidence type="ECO:0000259" key="1">
    <source>
        <dbReference type="Pfam" id="PF18511"/>
    </source>
</evidence>
<evidence type="ECO:0000259" key="2">
    <source>
        <dbReference type="Pfam" id="PF25372"/>
    </source>
</evidence>